<comment type="catalytic activity">
    <reaction evidence="7">
        <text>L-dopachrome = 5,6-dihydroxyindole-2-carboxylate</text>
        <dbReference type="Rhea" id="RHEA:13041"/>
        <dbReference type="ChEBI" id="CHEBI:16875"/>
        <dbReference type="ChEBI" id="CHEBI:57509"/>
        <dbReference type="EC" id="5.3.3.12"/>
    </reaction>
</comment>
<evidence type="ECO:0000313" key="13">
    <source>
        <dbReference type="EMBL" id="KAK1944495.1"/>
    </source>
</evidence>
<reference evidence="13" key="1">
    <citation type="submission" date="2023-08" db="EMBL/GenBank/DDBJ databases">
        <title>Reference Genome Resource for the Citrus Pathogen Phytophthora citrophthora.</title>
        <authorList>
            <person name="Moller H."/>
            <person name="Coetzee B."/>
            <person name="Rose L.J."/>
            <person name="Van Niekerk J.M."/>
        </authorList>
    </citation>
    <scope>NUCLEOTIDE SEQUENCE</scope>
    <source>
        <strain evidence="13">STE-U-9442</strain>
    </source>
</reference>
<dbReference type="GO" id="GO:0005125">
    <property type="term" value="F:cytokine activity"/>
    <property type="evidence" value="ECO:0007669"/>
    <property type="project" value="UniProtKB-KW"/>
</dbReference>
<evidence type="ECO:0000256" key="1">
    <source>
        <dbReference type="ARBA" id="ARBA00004613"/>
    </source>
</evidence>
<evidence type="ECO:0000256" key="8">
    <source>
        <dbReference type="ARBA" id="ARBA00038932"/>
    </source>
</evidence>
<keyword evidence="4" id="KW-0964">Secreted</keyword>
<evidence type="ECO:0000256" key="11">
    <source>
        <dbReference type="ARBA" id="ARBA00041912"/>
    </source>
</evidence>
<evidence type="ECO:0000256" key="12">
    <source>
        <dbReference type="ARBA" id="ARBA00042730"/>
    </source>
</evidence>
<name>A0AAD9LP84_9STRA</name>
<comment type="similarity">
    <text evidence="2">Belongs to the MIF family.</text>
</comment>
<dbReference type="GO" id="GO:0005615">
    <property type="term" value="C:extracellular space"/>
    <property type="evidence" value="ECO:0007669"/>
    <property type="project" value="UniProtKB-KW"/>
</dbReference>
<dbReference type="Proteomes" id="UP001259832">
    <property type="component" value="Unassembled WGS sequence"/>
</dbReference>
<accession>A0AAD9LP84</accession>
<comment type="subcellular location">
    <subcellularLocation>
        <location evidence="1">Secreted</location>
    </subcellularLocation>
</comment>
<dbReference type="EMBL" id="JASMQC010000006">
    <property type="protein sequence ID" value="KAK1944495.1"/>
    <property type="molecule type" value="Genomic_DNA"/>
</dbReference>
<keyword evidence="5" id="KW-0413">Isomerase</keyword>
<evidence type="ECO:0000313" key="14">
    <source>
        <dbReference type="Proteomes" id="UP001259832"/>
    </source>
</evidence>
<dbReference type="SUPFAM" id="SSF55331">
    <property type="entry name" value="Tautomerase/MIF"/>
    <property type="match status" value="1"/>
</dbReference>
<dbReference type="Pfam" id="PF01187">
    <property type="entry name" value="MIF"/>
    <property type="match status" value="1"/>
</dbReference>
<evidence type="ECO:0000256" key="4">
    <source>
        <dbReference type="ARBA" id="ARBA00022525"/>
    </source>
</evidence>
<comment type="catalytic activity">
    <reaction evidence="6">
        <text>3-phenylpyruvate = enol-phenylpyruvate</text>
        <dbReference type="Rhea" id="RHEA:17097"/>
        <dbReference type="ChEBI" id="CHEBI:16815"/>
        <dbReference type="ChEBI" id="CHEBI:18005"/>
        <dbReference type="EC" id="5.3.2.1"/>
    </reaction>
</comment>
<organism evidence="13 14">
    <name type="scientific">Phytophthora citrophthora</name>
    <dbReference type="NCBI Taxonomy" id="4793"/>
    <lineage>
        <taxon>Eukaryota</taxon>
        <taxon>Sar</taxon>
        <taxon>Stramenopiles</taxon>
        <taxon>Oomycota</taxon>
        <taxon>Peronosporomycetes</taxon>
        <taxon>Peronosporales</taxon>
        <taxon>Peronosporaceae</taxon>
        <taxon>Phytophthora</taxon>
    </lineage>
</organism>
<comment type="caution">
    <text evidence="13">The sequence shown here is derived from an EMBL/GenBank/DDBJ whole genome shotgun (WGS) entry which is preliminary data.</text>
</comment>
<evidence type="ECO:0000256" key="2">
    <source>
        <dbReference type="ARBA" id="ARBA00005851"/>
    </source>
</evidence>
<keyword evidence="14" id="KW-1185">Reference proteome</keyword>
<dbReference type="InterPro" id="IPR001398">
    <property type="entry name" value="Macrophage_inhib_fac"/>
</dbReference>
<dbReference type="GO" id="GO:0004167">
    <property type="term" value="F:dopachrome isomerase activity"/>
    <property type="evidence" value="ECO:0007669"/>
    <property type="project" value="UniProtKB-EC"/>
</dbReference>
<evidence type="ECO:0000256" key="3">
    <source>
        <dbReference type="ARBA" id="ARBA00022514"/>
    </source>
</evidence>
<dbReference type="PANTHER" id="PTHR11954">
    <property type="entry name" value="D-DOPACHROME DECARBOXYLASE"/>
    <property type="match status" value="1"/>
</dbReference>
<dbReference type="InterPro" id="IPR014347">
    <property type="entry name" value="Tautomerase/MIF_sf"/>
</dbReference>
<dbReference type="EC" id="5.3.2.1" evidence="9"/>
<gene>
    <name evidence="13" type="ORF">P3T76_004407</name>
</gene>
<proteinExistence type="inferred from homology"/>
<dbReference type="PANTHER" id="PTHR11954:SF6">
    <property type="entry name" value="MACROPHAGE MIGRATION INHIBITORY FACTOR"/>
    <property type="match status" value="1"/>
</dbReference>
<dbReference type="GO" id="GO:0050178">
    <property type="term" value="F:phenylpyruvate tautomerase activity"/>
    <property type="evidence" value="ECO:0007669"/>
    <property type="project" value="UniProtKB-EC"/>
</dbReference>
<dbReference type="EC" id="5.3.3.12" evidence="8"/>
<evidence type="ECO:0000256" key="6">
    <source>
        <dbReference type="ARBA" id="ARBA00036735"/>
    </source>
</evidence>
<evidence type="ECO:0000256" key="5">
    <source>
        <dbReference type="ARBA" id="ARBA00023235"/>
    </source>
</evidence>
<protein>
    <recommendedName>
        <fullName evidence="12">L-dopachrome isomerase</fullName>
        <ecNumber evidence="9">5.3.2.1</ecNumber>
        <ecNumber evidence="8">5.3.3.12</ecNumber>
    </recommendedName>
    <alternativeName>
        <fullName evidence="10">L-dopachrome tautomerase</fullName>
    </alternativeName>
    <alternativeName>
        <fullName evidence="11">Phenylpyruvate tautomerase</fullName>
    </alternativeName>
</protein>
<dbReference type="Gene3D" id="3.30.429.10">
    <property type="entry name" value="Macrophage Migration Inhibitory Factor"/>
    <property type="match status" value="1"/>
</dbReference>
<evidence type="ECO:0000256" key="10">
    <source>
        <dbReference type="ARBA" id="ARBA00041631"/>
    </source>
</evidence>
<evidence type="ECO:0000256" key="7">
    <source>
        <dbReference type="ARBA" id="ARBA00036823"/>
    </source>
</evidence>
<evidence type="ECO:0000256" key="9">
    <source>
        <dbReference type="ARBA" id="ARBA00039086"/>
    </source>
</evidence>
<dbReference type="AlphaFoldDB" id="A0AAD9LP84"/>
<keyword evidence="3" id="KW-0202">Cytokine</keyword>
<sequence length="111" mass="11951">MPNVAAANIDTNAVIAATTKTISAALDRPAPHVVVQLQLGLLMSCQESQEPMAFIHVRSIGRLEDERNPKTVAALTDTVAEQLQVPPARVRIYLEDISAKHWASNGKVVGL</sequence>